<evidence type="ECO:0000313" key="2">
    <source>
        <dbReference type="Proteomes" id="UP000685013"/>
    </source>
</evidence>
<proteinExistence type="predicted"/>
<keyword evidence="2" id="KW-1185">Reference proteome</keyword>
<organism evidence="1 2">
    <name type="scientific">Cucurbita argyrosperma subsp. sororia</name>
    <dbReference type="NCBI Taxonomy" id="37648"/>
    <lineage>
        <taxon>Eukaryota</taxon>
        <taxon>Viridiplantae</taxon>
        <taxon>Streptophyta</taxon>
        <taxon>Embryophyta</taxon>
        <taxon>Tracheophyta</taxon>
        <taxon>Spermatophyta</taxon>
        <taxon>Magnoliopsida</taxon>
        <taxon>eudicotyledons</taxon>
        <taxon>Gunneridae</taxon>
        <taxon>Pentapetalae</taxon>
        <taxon>rosids</taxon>
        <taxon>fabids</taxon>
        <taxon>Cucurbitales</taxon>
        <taxon>Cucurbitaceae</taxon>
        <taxon>Cucurbiteae</taxon>
        <taxon>Cucurbita</taxon>
    </lineage>
</organism>
<dbReference type="GO" id="GO:0006606">
    <property type="term" value="P:protein import into nucleus"/>
    <property type="evidence" value="ECO:0007669"/>
    <property type="project" value="TreeGrafter"/>
</dbReference>
<gene>
    <name evidence="1" type="primary">NUP62</name>
    <name evidence="1" type="ORF">SDJN03_25868</name>
</gene>
<protein>
    <submittedName>
        <fullName evidence="1">Nuclear pore complex protein NUP62</fullName>
    </submittedName>
</protein>
<reference evidence="1 2" key="1">
    <citation type="journal article" date="2021" name="Hortic Res">
        <title>The domestication of Cucurbita argyrosperma as revealed by the genome of its wild relative.</title>
        <authorList>
            <person name="Barrera-Redondo J."/>
            <person name="Sanchez-de la Vega G."/>
            <person name="Aguirre-Liguori J.A."/>
            <person name="Castellanos-Morales G."/>
            <person name="Gutierrez-Guerrero Y.T."/>
            <person name="Aguirre-Dugua X."/>
            <person name="Aguirre-Planter E."/>
            <person name="Tenaillon M.I."/>
            <person name="Lira-Saade R."/>
            <person name="Eguiarte L.E."/>
        </authorList>
    </citation>
    <scope>NUCLEOTIDE SEQUENCE [LARGE SCALE GENOMIC DNA]</scope>
    <source>
        <strain evidence="1">JBR-2021</strain>
    </source>
</reference>
<dbReference type="GO" id="GO:0006405">
    <property type="term" value="P:RNA export from nucleus"/>
    <property type="evidence" value="ECO:0007669"/>
    <property type="project" value="TreeGrafter"/>
</dbReference>
<dbReference type="GO" id="GO:0044613">
    <property type="term" value="C:nuclear pore central transport channel"/>
    <property type="evidence" value="ECO:0007669"/>
    <property type="project" value="TreeGrafter"/>
</dbReference>
<feature type="non-terminal residue" evidence="1">
    <location>
        <position position="1"/>
    </location>
</feature>
<sequence length="93" mass="10561">YEQAEYIERELEQMTEQIKSIIQTLNASQGGELDVIDGMTPLDAVVRILNNQLSSLMWIDEKAEEFSSRIQKLAATQGPAADRELLGQKFWMS</sequence>
<name>A0AAV6M451_9ROSI</name>
<dbReference type="GO" id="GO:0005543">
    <property type="term" value="F:phospholipid binding"/>
    <property type="evidence" value="ECO:0007669"/>
    <property type="project" value="TreeGrafter"/>
</dbReference>
<dbReference type="GO" id="GO:0017056">
    <property type="term" value="F:structural constituent of nuclear pore"/>
    <property type="evidence" value="ECO:0007669"/>
    <property type="project" value="InterPro"/>
</dbReference>
<dbReference type="AlphaFoldDB" id="A0AAV6M451"/>
<dbReference type="EMBL" id="JAGKQH010000017">
    <property type="protein sequence ID" value="KAG6575229.1"/>
    <property type="molecule type" value="Genomic_DNA"/>
</dbReference>
<evidence type="ECO:0000313" key="1">
    <source>
        <dbReference type="EMBL" id="KAG6575229.1"/>
    </source>
</evidence>
<comment type="caution">
    <text evidence="1">The sequence shown here is derived from an EMBL/GenBank/DDBJ whole genome shotgun (WGS) entry which is preliminary data.</text>
</comment>
<dbReference type="InterPro" id="IPR026010">
    <property type="entry name" value="NSP1/NUP62"/>
</dbReference>
<accession>A0AAV6M451</accession>
<dbReference type="Proteomes" id="UP000685013">
    <property type="component" value="Chromosome 17"/>
</dbReference>
<dbReference type="PANTHER" id="PTHR12084">
    <property type="entry name" value="NUCLEAR PORE GLYCOPROTEIN P62-RELATED"/>
    <property type="match status" value="1"/>
</dbReference>
<dbReference type="PANTHER" id="PTHR12084:SF0">
    <property type="entry name" value="NUCLEAR PORE GLYCOPROTEIN P62"/>
    <property type="match status" value="1"/>
</dbReference>